<evidence type="ECO:0000259" key="1">
    <source>
        <dbReference type="Pfam" id="PF00587"/>
    </source>
</evidence>
<keyword evidence="2" id="KW-0436">Ligase</keyword>
<feature type="non-terminal residue" evidence="2">
    <location>
        <position position="154"/>
    </location>
</feature>
<dbReference type="EC" id="6.1.1.21" evidence="2"/>
<dbReference type="Gene3D" id="3.30.930.10">
    <property type="entry name" value="Bira Bifunctional Protein, Domain 2"/>
    <property type="match status" value="1"/>
</dbReference>
<dbReference type="AlphaFoldDB" id="A0A7G2JYP2"/>
<accession>A0A7G2JYP2</accession>
<reference evidence="2" key="1">
    <citation type="journal article" date="2010" name="Genomics">
        <title>Tracing phylogenomic events leading to diversity of Haemophilus influenzae and the emergence of Brazilian Purpuric Fever (BPF)-associated clones.</title>
        <authorList>
            <person name="Papazisi L."/>
            <person name="Ratnayake S."/>
            <person name="Remortel B.G."/>
            <person name="Bock G.R."/>
            <person name="Liang W."/>
            <person name="Saeed A.I."/>
            <person name="Liu J."/>
            <person name="Fleischmann R.D."/>
            <person name="Kilian M."/>
            <person name="Peterson S.N."/>
        </authorList>
    </citation>
    <scope>NUCLEOTIDE SEQUENCE [LARGE SCALE GENOMIC DNA]</scope>
    <source>
        <strain evidence="2">HK1212</strain>
    </source>
</reference>
<dbReference type="InterPro" id="IPR002314">
    <property type="entry name" value="aa-tRNA-synt_IIb"/>
</dbReference>
<comment type="caution">
    <text evidence="2">The sequence shown here is derived from an EMBL/GenBank/DDBJ whole genome shotgun (WGS) entry which is preliminary data.</text>
</comment>
<feature type="domain" description="Aminoacyl-tRNA synthetase class II (G/ P/ S/T)" evidence="1">
    <location>
        <begin position="1"/>
        <end position="53"/>
    </location>
</feature>
<sequence>MFRHEKPQKGRYRQFTQVGIEALGLEGPDIDAEMITMTKDLWNQLGFKNIELQVNTLGTVAERVKYRNILIKYLEDNIDVLDEDGRRRLYSNPLRVLDSKNKSMQDICNNAPKLIEYLGKDSLCHYYTWLNFLEKLGISYVENTRLVRGLDYYN</sequence>
<dbReference type="Pfam" id="PF00587">
    <property type="entry name" value="tRNA-synt_2b"/>
    <property type="match status" value="1"/>
</dbReference>
<dbReference type="InterPro" id="IPR004516">
    <property type="entry name" value="HisRS/HisZ"/>
</dbReference>
<dbReference type="GO" id="GO:0006427">
    <property type="term" value="P:histidyl-tRNA aminoacylation"/>
    <property type="evidence" value="ECO:0007669"/>
    <property type="project" value="TreeGrafter"/>
</dbReference>
<dbReference type="SUPFAM" id="SSF55681">
    <property type="entry name" value="Class II aaRS and biotin synthetases"/>
    <property type="match status" value="1"/>
</dbReference>
<proteinExistence type="predicted"/>
<evidence type="ECO:0000313" key="2">
    <source>
        <dbReference type="EMBL" id="EFA28548.1"/>
    </source>
</evidence>
<dbReference type="GO" id="GO:0005737">
    <property type="term" value="C:cytoplasm"/>
    <property type="evidence" value="ECO:0007669"/>
    <property type="project" value="InterPro"/>
</dbReference>
<dbReference type="EMBL" id="ABFC01000669">
    <property type="protein sequence ID" value="EFA28548.1"/>
    <property type="molecule type" value="Genomic_DNA"/>
</dbReference>
<protein>
    <submittedName>
        <fullName evidence="2">Histidine--tRNA ligase</fullName>
        <ecNumber evidence="2">6.1.1.21</ecNumber>
    </submittedName>
</protein>
<dbReference type="PANTHER" id="PTHR43707:SF1">
    <property type="entry name" value="HISTIDINE--TRNA LIGASE, MITOCHONDRIAL-RELATED"/>
    <property type="match status" value="1"/>
</dbReference>
<dbReference type="InterPro" id="IPR045864">
    <property type="entry name" value="aa-tRNA-synth_II/BPL/LPL"/>
</dbReference>
<gene>
    <name evidence="2" type="primary">hisS</name>
    <name evidence="2" type="ORF">HAINFHK1212_0042</name>
</gene>
<dbReference type="GO" id="GO:0004821">
    <property type="term" value="F:histidine-tRNA ligase activity"/>
    <property type="evidence" value="ECO:0007669"/>
    <property type="project" value="UniProtKB-EC"/>
</dbReference>
<organism evidence="2">
    <name type="scientific">Haemophilus influenzae HK1212</name>
    <dbReference type="NCBI Taxonomy" id="456482"/>
    <lineage>
        <taxon>Bacteria</taxon>
        <taxon>Pseudomonadati</taxon>
        <taxon>Pseudomonadota</taxon>
        <taxon>Gammaproteobacteria</taxon>
        <taxon>Pasteurellales</taxon>
        <taxon>Pasteurellaceae</taxon>
        <taxon>Haemophilus</taxon>
    </lineage>
</organism>
<name>A0A7G2JYP2_HAEIF</name>
<dbReference type="PANTHER" id="PTHR43707">
    <property type="entry name" value="HISTIDYL-TRNA SYNTHETASE"/>
    <property type="match status" value="1"/>
</dbReference>